<dbReference type="Proteomes" id="UP000294593">
    <property type="component" value="Unassembled WGS sequence"/>
</dbReference>
<dbReference type="Gene3D" id="2.70.70.10">
    <property type="entry name" value="Glucose Permease (Domain IIA)"/>
    <property type="match status" value="1"/>
</dbReference>
<dbReference type="InterPro" id="IPR023346">
    <property type="entry name" value="Lysozyme-like_dom_sf"/>
</dbReference>
<comment type="caution">
    <text evidence="1">The sequence shown here is derived from an EMBL/GenBank/DDBJ whole genome shotgun (WGS) entry which is preliminary data.</text>
</comment>
<sequence length="758" mass="85075">MLISYPVLPARPETEAEDAYLERILNTHVLSSEGRFPVSTIPTTKGPIHRWHGGIHIQGLGEPIRAMADGTVVAFRFAKQAEIYEGLGQYDTSFVLIRHETQTGESTSVAYYSLYMHLANRDDLLPDRYQQLPPWLRSPACTPGPAVQKPSNLKVWRKDVLGFAGKLYDKEACHIEIFTTQAGLSAFWRDSTSVKQGAGSADFYGDAHFVIPANRDFAVRHPRAAEVGAHRIDFPGKNDFALPLGTAGRNTQALHVCVKLDKGQRIATSHVLKPDGSYEQLGAPVVQENYEYELFQLATALYPDCPSAGLEWLRFGRVLGSDTTTRNENWQLVRYSETAVGYIDLAPEAIVKLSDADFVHWQGWEKREEGQTAKAADGICDDERTIKLCQGADYASRTKARHLVCKAPSEWDASDLQARYGRLREPGAIFASDAAWQKFEDHAKKMAFWTEAGLGERSVWHFHPMQFVRHFRKCGWLSQSELLQLVPSHAIRTGKHVMWEPVNLPPIKKETDLVVAHRIPLNKALRKYNITSPMRQVAFFGNAVQETSWLSTLAELGGQGLWYSPWYGRGFLQLTNPENYCDYWAWRGLKVDAKSRASVIDAYKKIAAQPAGQRSNAALVDSNFGMDENIARYRDDLAAVKRPGSDDYKIAPADSAAFYWYKMRMSLYADQTHALERQVISTDQGAKVLYRSVAFWRASAAVNLPGAINRTYSKALNGFDARCCAFGVALAVLTEVPLPDAQKQMKLQFPEGYERRNP</sequence>
<protein>
    <submittedName>
        <fullName evidence="1">Uncharacterized protein</fullName>
    </submittedName>
</protein>
<keyword evidence="2" id="KW-1185">Reference proteome</keyword>
<evidence type="ECO:0000313" key="2">
    <source>
        <dbReference type="Proteomes" id="UP000294593"/>
    </source>
</evidence>
<dbReference type="Gene3D" id="1.10.530.10">
    <property type="match status" value="1"/>
</dbReference>
<accession>A0A4R6R6I7</accession>
<gene>
    <name evidence="1" type="ORF">EV672_108199</name>
</gene>
<dbReference type="OrthoDB" id="1242806at2"/>
<dbReference type="RefSeq" id="WP_133610421.1">
    <property type="nucleotide sequence ID" value="NZ_SNXW01000008.1"/>
</dbReference>
<dbReference type="SUPFAM" id="SSF53955">
    <property type="entry name" value="Lysozyme-like"/>
    <property type="match status" value="1"/>
</dbReference>
<evidence type="ECO:0000313" key="1">
    <source>
        <dbReference type="EMBL" id="TDP81414.1"/>
    </source>
</evidence>
<dbReference type="AlphaFoldDB" id="A0A4R6R6I7"/>
<dbReference type="InterPro" id="IPR011055">
    <property type="entry name" value="Dup_hybrid_motif"/>
</dbReference>
<reference evidence="1 2" key="1">
    <citation type="submission" date="2019-03" db="EMBL/GenBank/DDBJ databases">
        <title>Genomic Encyclopedia of Type Strains, Phase IV (KMG-IV): sequencing the most valuable type-strain genomes for metagenomic binning, comparative biology and taxonomic classification.</title>
        <authorList>
            <person name="Goeker M."/>
        </authorList>
    </citation>
    <scope>NUCLEOTIDE SEQUENCE [LARGE SCALE GENOMIC DNA]</scope>
    <source>
        <strain evidence="1 2">DSM 11901</strain>
    </source>
</reference>
<dbReference type="EMBL" id="SNXW01000008">
    <property type="protein sequence ID" value="TDP81414.1"/>
    <property type="molecule type" value="Genomic_DNA"/>
</dbReference>
<proteinExistence type="predicted"/>
<name>A0A4R6R6I7_9BURK</name>
<organism evidence="1 2">
    <name type="scientific">Aquabacterium commune</name>
    <dbReference type="NCBI Taxonomy" id="70586"/>
    <lineage>
        <taxon>Bacteria</taxon>
        <taxon>Pseudomonadati</taxon>
        <taxon>Pseudomonadota</taxon>
        <taxon>Betaproteobacteria</taxon>
        <taxon>Burkholderiales</taxon>
        <taxon>Aquabacterium</taxon>
    </lineage>
</organism>
<dbReference type="CDD" id="cd12797">
    <property type="entry name" value="M23_peptidase"/>
    <property type="match status" value="1"/>
</dbReference>